<evidence type="ECO:0000256" key="5">
    <source>
        <dbReference type="ARBA" id="ARBA00022475"/>
    </source>
</evidence>
<dbReference type="PATRIC" id="fig|1166018.3.peg.1735"/>
<dbReference type="OrthoDB" id="9800824at2"/>
<evidence type="ECO:0000256" key="15">
    <source>
        <dbReference type="PIRNR" id="PIRNR004638"/>
    </source>
</evidence>
<organism evidence="16 17">
    <name type="scientific">Fibrella aestuarina BUZ 2</name>
    <dbReference type="NCBI Taxonomy" id="1166018"/>
    <lineage>
        <taxon>Bacteria</taxon>
        <taxon>Pseudomonadati</taxon>
        <taxon>Bacteroidota</taxon>
        <taxon>Cytophagia</taxon>
        <taxon>Cytophagales</taxon>
        <taxon>Spirosomataceae</taxon>
        <taxon>Fibrella</taxon>
    </lineage>
</organism>
<reference evidence="16 17" key="1">
    <citation type="journal article" date="2012" name="J. Bacteriol.">
        <title>Genome Sequence of Fibrella aestuarina BUZ 2T, a Filamentous Marine Bacterium.</title>
        <authorList>
            <person name="Filippini M."/>
            <person name="Qi W."/>
            <person name="Blom J."/>
            <person name="Goesmann A."/>
            <person name="Smits T.H."/>
            <person name="Bagheri H.C."/>
        </authorList>
    </citation>
    <scope>NUCLEOTIDE SEQUENCE [LARGE SCALE GENOMIC DNA]</scope>
    <source>
        <strain evidence="17">BUZ 2T</strain>
    </source>
</reference>
<evidence type="ECO:0000313" key="17">
    <source>
        <dbReference type="Proteomes" id="UP000011058"/>
    </source>
</evidence>
<dbReference type="PIRSF" id="PIRSF004638">
    <property type="entry name" value="UCP004638"/>
    <property type="match status" value="1"/>
</dbReference>
<evidence type="ECO:0000256" key="2">
    <source>
        <dbReference type="ARBA" id="ARBA00005073"/>
    </source>
</evidence>
<keyword evidence="8 14" id="KW-0479">Metal-binding</keyword>
<accession>I0KF61</accession>
<dbReference type="GO" id="GO:0046872">
    <property type="term" value="F:metal ion binding"/>
    <property type="evidence" value="ECO:0007669"/>
    <property type="project" value="UniProtKB-UniRule"/>
</dbReference>
<feature type="binding site" description="axial binding residue" evidence="14">
    <location>
        <position position="89"/>
    </location>
    <ligand>
        <name>heme</name>
        <dbReference type="ChEBI" id="CHEBI:30413"/>
    </ligand>
    <ligandPart>
        <name>Fe</name>
        <dbReference type="ChEBI" id="CHEBI:18248"/>
    </ligandPart>
</feature>
<dbReference type="KEGG" id="fae:FAES_4765"/>
<keyword evidence="17" id="KW-1185">Reference proteome</keyword>
<dbReference type="RefSeq" id="WP_015333863.1">
    <property type="nucleotide sequence ID" value="NC_020054.1"/>
</dbReference>
<dbReference type="Pfam" id="PF03653">
    <property type="entry name" value="UPF0093"/>
    <property type="match status" value="1"/>
</dbReference>
<comment type="subunit">
    <text evidence="14">Homodimer.</text>
</comment>
<dbReference type="PANTHER" id="PTHR40255:SF1">
    <property type="entry name" value="PROTOPORPHYRINOGEN IX OXIDASE"/>
    <property type="match status" value="1"/>
</dbReference>
<keyword evidence="6 14" id="KW-0349">Heme</keyword>
<evidence type="ECO:0000256" key="10">
    <source>
        <dbReference type="ARBA" id="ARBA00023002"/>
    </source>
</evidence>
<feature type="transmembrane region" description="Helical" evidence="14">
    <location>
        <begin position="56"/>
        <end position="79"/>
    </location>
</feature>
<feature type="transmembrane region" description="Helical" evidence="14">
    <location>
        <begin position="148"/>
        <end position="169"/>
    </location>
</feature>
<dbReference type="UniPathway" id="UPA00251">
    <property type="reaction ID" value="UER00324"/>
</dbReference>
<evidence type="ECO:0000256" key="12">
    <source>
        <dbReference type="ARBA" id="ARBA00023136"/>
    </source>
</evidence>
<feature type="transmembrane region" description="Helical" evidence="14">
    <location>
        <begin position="85"/>
        <end position="103"/>
    </location>
</feature>
<comment type="cofactor">
    <cofactor evidence="14 15">
        <name>heme b</name>
        <dbReference type="ChEBI" id="CHEBI:60344"/>
    </cofactor>
    <text evidence="14 15">Binds 1 heme b (iron(II)-protoporphyrin IX) group per subunit.</text>
</comment>
<dbReference type="EC" id="1.3.99.-" evidence="14 15"/>
<comment type="pathway">
    <text evidence="2 14 15">Porphyrin-containing compound metabolism; protoporphyrin-IX biosynthesis; protoporphyrin-IX from protoporphyrinogen-IX: step 1/1.</text>
</comment>
<evidence type="ECO:0000256" key="4">
    <source>
        <dbReference type="ARBA" id="ARBA00017504"/>
    </source>
</evidence>
<keyword evidence="9 14" id="KW-1133">Transmembrane helix</keyword>
<evidence type="ECO:0000256" key="8">
    <source>
        <dbReference type="ARBA" id="ARBA00022723"/>
    </source>
</evidence>
<evidence type="ECO:0000256" key="14">
    <source>
        <dbReference type="HAMAP-Rule" id="MF_02239"/>
    </source>
</evidence>
<evidence type="ECO:0000256" key="11">
    <source>
        <dbReference type="ARBA" id="ARBA00023004"/>
    </source>
</evidence>
<evidence type="ECO:0000256" key="1">
    <source>
        <dbReference type="ARBA" id="ARBA00004651"/>
    </source>
</evidence>
<comment type="similarity">
    <text evidence="3 14 15">Belongs to the HemJ family.</text>
</comment>
<protein>
    <recommendedName>
        <fullName evidence="4 14">Protoporphyrinogen IX oxidase</fullName>
        <shortName evidence="14">PPO</shortName>
        <ecNumber evidence="14 15">1.3.99.-</ecNumber>
    </recommendedName>
</protein>
<sequence>MSFLYIKAIHIIFVVTWFAGLFYMPRLFIYYTEAAEQPEPARQALQAQLSLMQRRLWYGITWPSAVVTLIMGLSTWYNYGATPTWLIYKLCFVALLYAYHLSCHVIFRQQQRGVLRYTSMQLRIWNEVATIFLVSIVFLVVLKDALSMLWGILGLIAFIGLLLAGIRIYRRVRSGK</sequence>
<feature type="transmembrane region" description="Helical" evidence="14">
    <location>
        <begin position="6"/>
        <end position="24"/>
    </location>
</feature>
<comment type="subcellular location">
    <subcellularLocation>
        <location evidence="1 14">Cell membrane</location>
        <topology evidence="1 14">Multi-pass membrane protein</topology>
    </subcellularLocation>
</comment>
<evidence type="ECO:0000313" key="16">
    <source>
        <dbReference type="EMBL" id="CCH02764.1"/>
    </source>
</evidence>
<dbReference type="HOGENOM" id="CLU_125006_0_0_10"/>
<feature type="transmembrane region" description="Helical" evidence="14">
    <location>
        <begin position="124"/>
        <end position="142"/>
    </location>
</feature>
<evidence type="ECO:0000256" key="13">
    <source>
        <dbReference type="ARBA" id="ARBA00048390"/>
    </source>
</evidence>
<dbReference type="Proteomes" id="UP000011058">
    <property type="component" value="Chromosome"/>
</dbReference>
<dbReference type="HAMAP" id="MF_02239">
    <property type="entry name" value="HemJ"/>
    <property type="match status" value="1"/>
</dbReference>
<gene>
    <name evidence="16" type="ORF">FAES_4765</name>
</gene>
<dbReference type="InterPro" id="IPR005265">
    <property type="entry name" value="HemJ-like"/>
</dbReference>
<comment type="function">
    <text evidence="14 15">Catalyzes the oxidation of protoporphyrinogen IX to protoporphyrin IX.</text>
</comment>
<dbReference type="eggNOG" id="COG1981">
    <property type="taxonomic scope" value="Bacteria"/>
</dbReference>
<dbReference type="AlphaFoldDB" id="I0KF61"/>
<keyword evidence="10 14" id="KW-0560">Oxidoreductase</keyword>
<dbReference type="STRING" id="1166018.FAES_4765"/>
<dbReference type="GO" id="GO:0006782">
    <property type="term" value="P:protoporphyrinogen IX biosynthetic process"/>
    <property type="evidence" value="ECO:0007669"/>
    <property type="project" value="UniProtKB-UniRule"/>
</dbReference>
<feature type="binding site" description="axial binding residue" evidence="14">
    <location>
        <position position="10"/>
    </location>
    <ligand>
        <name>heme</name>
        <dbReference type="ChEBI" id="CHEBI:30413"/>
    </ligand>
    <ligandPart>
        <name>Fe</name>
        <dbReference type="ChEBI" id="CHEBI:18248"/>
    </ligandPart>
</feature>
<proteinExistence type="inferred from homology"/>
<dbReference type="GO" id="GO:0005886">
    <property type="term" value="C:plasma membrane"/>
    <property type="evidence" value="ECO:0007669"/>
    <property type="project" value="UniProtKB-SubCell"/>
</dbReference>
<evidence type="ECO:0000256" key="6">
    <source>
        <dbReference type="ARBA" id="ARBA00022617"/>
    </source>
</evidence>
<name>I0KF61_9BACT</name>
<keyword evidence="12 14" id="KW-0472">Membrane</keyword>
<keyword evidence="11 14" id="KW-0408">Iron</keyword>
<comment type="catalytic activity">
    <reaction evidence="13 14 15">
        <text>protoporphyrinogen IX + 3 A = protoporphyrin IX + 3 AH2</text>
        <dbReference type="Rhea" id="RHEA:62000"/>
        <dbReference type="ChEBI" id="CHEBI:13193"/>
        <dbReference type="ChEBI" id="CHEBI:17499"/>
        <dbReference type="ChEBI" id="CHEBI:57306"/>
        <dbReference type="ChEBI" id="CHEBI:57307"/>
    </reaction>
</comment>
<keyword evidence="7 14" id="KW-0812">Transmembrane</keyword>
<evidence type="ECO:0000256" key="7">
    <source>
        <dbReference type="ARBA" id="ARBA00022692"/>
    </source>
</evidence>
<keyword evidence="5 14" id="KW-1003">Cell membrane</keyword>
<dbReference type="EMBL" id="HE796683">
    <property type="protein sequence ID" value="CCH02764.1"/>
    <property type="molecule type" value="Genomic_DNA"/>
</dbReference>
<dbReference type="PANTHER" id="PTHR40255">
    <property type="entry name" value="UPF0093 MEMBRANE PROTEIN SLR1790"/>
    <property type="match status" value="1"/>
</dbReference>
<dbReference type="GO" id="GO:0070818">
    <property type="term" value="F:protoporphyrinogen oxidase activity"/>
    <property type="evidence" value="ECO:0007669"/>
    <property type="project" value="UniProtKB-UniRule"/>
</dbReference>
<evidence type="ECO:0000256" key="3">
    <source>
        <dbReference type="ARBA" id="ARBA00006501"/>
    </source>
</evidence>
<evidence type="ECO:0000256" key="9">
    <source>
        <dbReference type="ARBA" id="ARBA00022989"/>
    </source>
</evidence>